<evidence type="ECO:0008006" key="3">
    <source>
        <dbReference type="Google" id="ProtNLM"/>
    </source>
</evidence>
<keyword evidence="2" id="KW-1185">Reference proteome</keyword>
<dbReference type="PATRIC" id="fig|1423726.3.peg.2191"/>
<protein>
    <recommendedName>
        <fullName evidence="3">Proline reductase cluster protein PrdD</fullName>
    </recommendedName>
</protein>
<dbReference type="InterPro" id="IPR031000">
    <property type="entry name" value="D_pro_red_PrdD"/>
</dbReference>
<name>A0A0R1H7T4_9LACO</name>
<dbReference type="OrthoDB" id="3651437at2"/>
<proteinExistence type="predicted"/>
<dbReference type="RefSeq" id="WP_057904017.1">
    <property type="nucleotide sequence ID" value="NZ_AZDA01000030.1"/>
</dbReference>
<dbReference type="Proteomes" id="UP000051461">
    <property type="component" value="Unassembled WGS sequence"/>
</dbReference>
<dbReference type="STRING" id="1423726.FC07_GL002114"/>
<evidence type="ECO:0000313" key="1">
    <source>
        <dbReference type="EMBL" id="KRK39937.1"/>
    </source>
</evidence>
<sequence length="246" mass="27134">MADDALKIRSFSVNNVSFGKHYAFENGNLVIPETFQPDLPVGYDSIKLRIIKPHHLDVPTNSIMDIVPISAKVLGKIGTGLTHTLTGVYLLITGATTDGTQLHDFGSSDGVLKDQLKLGQAGTPGPDDFIIMFDVLLQPAFKYDRDFVTQLFDYSDQFIQPIRKILKMTNGRYATETHTFYNERHPGKPKVAVVKEVAGQGTMYDNLLFPKEPSGMAAGVSIIDLNNFPVLLTANEYRDGAIRAMV</sequence>
<dbReference type="NCBIfam" id="TIGR04482">
    <property type="entry name" value="D_pro_red_PrdD"/>
    <property type="match status" value="1"/>
</dbReference>
<gene>
    <name evidence="1" type="ORF">FC07_GL002114</name>
</gene>
<organism evidence="1 2">
    <name type="scientific">Loigolactobacillus bifermentans DSM 20003</name>
    <dbReference type="NCBI Taxonomy" id="1423726"/>
    <lineage>
        <taxon>Bacteria</taxon>
        <taxon>Bacillati</taxon>
        <taxon>Bacillota</taxon>
        <taxon>Bacilli</taxon>
        <taxon>Lactobacillales</taxon>
        <taxon>Lactobacillaceae</taxon>
        <taxon>Loigolactobacillus</taxon>
    </lineage>
</organism>
<dbReference type="AlphaFoldDB" id="A0A0R1H7T4"/>
<comment type="caution">
    <text evidence="1">The sequence shown here is derived from an EMBL/GenBank/DDBJ whole genome shotgun (WGS) entry which is preliminary data.</text>
</comment>
<evidence type="ECO:0000313" key="2">
    <source>
        <dbReference type="Proteomes" id="UP000051461"/>
    </source>
</evidence>
<accession>A0A0R1H7T4</accession>
<dbReference type="EMBL" id="AZDA01000030">
    <property type="protein sequence ID" value="KRK39937.1"/>
    <property type="molecule type" value="Genomic_DNA"/>
</dbReference>
<reference evidence="1 2" key="1">
    <citation type="journal article" date="2015" name="Genome Announc.">
        <title>Expanding the biotechnology potential of lactobacilli through comparative genomics of 213 strains and associated genera.</title>
        <authorList>
            <person name="Sun Z."/>
            <person name="Harris H.M."/>
            <person name="McCann A."/>
            <person name="Guo C."/>
            <person name="Argimon S."/>
            <person name="Zhang W."/>
            <person name="Yang X."/>
            <person name="Jeffery I.B."/>
            <person name="Cooney J.C."/>
            <person name="Kagawa T.F."/>
            <person name="Liu W."/>
            <person name="Song Y."/>
            <person name="Salvetti E."/>
            <person name="Wrobel A."/>
            <person name="Rasinkangas P."/>
            <person name="Parkhill J."/>
            <person name="Rea M.C."/>
            <person name="O'Sullivan O."/>
            <person name="Ritari J."/>
            <person name="Douillard F.P."/>
            <person name="Paul Ross R."/>
            <person name="Yang R."/>
            <person name="Briner A.E."/>
            <person name="Felis G.E."/>
            <person name="de Vos W.M."/>
            <person name="Barrangou R."/>
            <person name="Klaenhammer T.R."/>
            <person name="Caufield P.W."/>
            <person name="Cui Y."/>
            <person name="Zhang H."/>
            <person name="O'Toole P.W."/>
        </authorList>
    </citation>
    <scope>NUCLEOTIDE SEQUENCE [LARGE SCALE GENOMIC DNA]</scope>
    <source>
        <strain evidence="1 2">DSM 20003</strain>
    </source>
</reference>